<evidence type="ECO:0000256" key="4">
    <source>
        <dbReference type="ARBA" id="ARBA00022960"/>
    </source>
</evidence>
<evidence type="ECO:0000256" key="7">
    <source>
        <dbReference type="RuleBase" id="RU004016"/>
    </source>
</evidence>
<dbReference type="PANTHER" id="PTHR21581">
    <property type="entry name" value="D-ALANYL-D-ALANINE CARBOXYPEPTIDASE"/>
    <property type="match status" value="1"/>
</dbReference>
<dbReference type="GO" id="GO:0009002">
    <property type="term" value="F:serine-type D-Ala-D-Ala carboxypeptidase activity"/>
    <property type="evidence" value="ECO:0007669"/>
    <property type="project" value="UniProtKB-EC"/>
</dbReference>
<dbReference type="InterPro" id="IPR001967">
    <property type="entry name" value="Peptidase_S11_N"/>
</dbReference>
<dbReference type="Gene3D" id="3.40.710.10">
    <property type="entry name" value="DD-peptidase/beta-lactamase superfamily"/>
    <property type="match status" value="1"/>
</dbReference>
<accession>A0ABU0C5J9</accession>
<evidence type="ECO:0000256" key="8">
    <source>
        <dbReference type="SAM" id="SignalP"/>
    </source>
</evidence>
<dbReference type="EMBL" id="JAUSUK010000001">
    <property type="protein sequence ID" value="MDQ0325800.1"/>
    <property type="molecule type" value="Genomic_DNA"/>
</dbReference>
<dbReference type="Pfam" id="PF00768">
    <property type="entry name" value="Peptidase_S11"/>
    <property type="match status" value="1"/>
</dbReference>
<feature type="signal peptide" evidence="8">
    <location>
        <begin position="1"/>
        <end position="29"/>
    </location>
</feature>
<gene>
    <name evidence="10" type="ORF">J2R99_001649</name>
</gene>
<name>A0ABU0C5J9_9BRAD</name>
<evidence type="ECO:0000256" key="6">
    <source>
        <dbReference type="ARBA" id="ARBA00023316"/>
    </source>
</evidence>
<keyword evidence="10" id="KW-0645">Protease</keyword>
<evidence type="ECO:0000256" key="3">
    <source>
        <dbReference type="ARBA" id="ARBA00022801"/>
    </source>
</evidence>
<evidence type="ECO:0000256" key="1">
    <source>
        <dbReference type="ARBA" id="ARBA00007164"/>
    </source>
</evidence>
<keyword evidence="11" id="KW-1185">Reference proteome</keyword>
<dbReference type="SUPFAM" id="SSF56601">
    <property type="entry name" value="beta-lactamase/transpeptidase-like"/>
    <property type="match status" value="1"/>
</dbReference>
<comment type="caution">
    <text evidence="10">The sequence shown here is derived from an EMBL/GenBank/DDBJ whole genome shotgun (WGS) entry which is preliminary data.</text>
</comment>
<organism evidence="10 11">
    <name type="scientific">Rhodopseudomonas julia</name>
    <dbReference type="NCBI Taxonomy" id="200617"/>
    <lineage>
        <taxon>Bacteria</taxon>
        <taxon>Pseudomonadati</taxon>
        <taxon>Pseudomonadota</taxon>
        <taxon>Alphaproteobacteria</taxon>
        <taxon>Hyphomicrobiales</taxon>
        <taxon>Nitrobacteraceae</taxon>
        <taxon>Rhodopseudomonas</taxon>
    </lineage>
</organism>
<keyword evidence="6" id="KW-0961">Cell wall biogenesis/degradation</keyword>
<keyword evidence="5" id="KW-0573">Peptidoglycan synthesis</keyword>
<sequence length="432" mass="46512">MTPPLRMLSGARLLLALLLLVTAPLAASANETAGAGDVVGPYLLVDAKSGDVLEEHDALRPWYPASTTKLMTAFVVFRALEVGEITLKSPVVMSQHAYNQPYAARFFKPGSVLTVDNALKVMLARSSNDMAMAIAESVGDGYDNFLLRMNLEAKRLGMTRTQFINPHGLYNPHQVTCARDLAILTRAIFDEFPRYRHYFNVPAIKVGGAVKRNTNLLIGRYRGATGMKTGYICDSGWNLVATAQRGRRELIAVVLGADNAIDRAERAARLLDAGFNRGGGLFSGGPDITRINSGSRYTEAYDMRDQVCSPQKGKQVASKSNPIYKPMKGGLIMVDEGDGFKPSHIGQRKGPVTPIVVATGGVEGPGVDDLAQEILSAQLGVMPRPRPTIAIPPRPQLATAFAPSEEASKAAPVDPVLLLAAPALMPRPRPDR</sequence>
<dbReference type="EC" id="3.4.16.4" evidence="10"/>
<reference evidence="10 11" key="1">
    <citation type="submission" date="2023-07" db="EMBL/GenBank/DDBJ databases">
        <title>Genomic Encyclopedia of Type Strains, Phase IV (KMG-IV): sequencing the most valuable type-strain genomes for metagenomic binning, comparative biology and taxonomic classification.</title>
        <authorList>
            <person name="Goeker M."/>
        </authorList>
    </citation>
    <scope>NUCLEOTIDE SEQUENCE [LARGE SCALE GENOMIC DNA]</scope>
    <source>
        <strain evidence="10 11">DSM 11549</strain>
    </source>
</reference>
<evidence type="ECO:0000313" key="10">
    <source>
        <dbReference type="EMBL" id="MDQ0325800.1"/>
    </source>
</evidence>
<evidence type="ECO:0000256" key="5">
    <source>
        <dbReference type="ARBA" id="ARBA00022984"/>
    </source>
</evidence>
<dbReference type="PANTHER" id="PTHR21581:SF6">
    <property type="entry name" value="TRAFFICKING PROTEIN PARTICLE COMPLEX SUBUNIT 12"/>
    <property type="match status" value="1"/>
</dbReference>
<dbReference type="RefSeq" id="WP_307153958.1">
    <property type="nucleotide sequence ID" value="NZ_JAUSUK010000001.1"/>
</dbReference>
<evidence type="ECO:0000313" key="11">
    <source>
        <dbReference type="Proteomes" id="UP001230253"/>
    </source>
</evidence>
<dbReference type="Proteomes" id="UP001230253">
    <property type="component" value="Unassembled WGS sequence"/>
</dbReference>
<proteinExistence type="inferred from homology"/>
<dbReference type="InterPro" id="IPR018044">
    <property type="entry name" value="Peptidase_S11"/>
</dbReference>
<comment type="similarity">
    <text evidence="1 7">Belongs to the peptidase S11 family.</text>
</comment>
<feature type="chain" id="PRO_5046982148" evidence="8">
    <location>
        <begin position="30"/>
        <end position="432"/>
    </location>
</feature>
<feature type="domain" description="Peptidase S11 D-alanyl-D-alanine carboxypeptidase A N-terminal" evidence="9">
    <location>
        <begin position="41"/>
        <end position="258"/>
    </location>
</feature>
<dbReference type="PRINTS" id="PR00725">
    <property type="entry name" value="DADACBPTASE1"/>
</dbReference>
<keyword evidence="10" id="KW-0121">Carboxypeptidase</keyword>
<keyword evidence="2 8" id="KW-0732">Signal</keyword>
<keyword evidence="4" id="KW-0133">Cell shape</keyword>
<protein>
    <submittedName>
        <fullName evidence="10">D-alanyl-D-alanine carboxypeptidase</fullName>
        <ecNumber evidence="10">3.4.16.4</ecNumber>
    </submittedName>
</protein>
<dbReference type="InterPro" id="IPR012338">
    <property type="entry name" value="Beta-lactam/transpept-like"/>
</dbReference>
<evidence type="ECO:0000256" key="2">
    <source>
        <dbReference type="ARBA" id="ARBA00022729"/>
    </source>
</evidence>
<keyword evidence="3 10" id="KW-0378">Hydrolase</keyword>
<evidence type="ECO:0000259" key="9">
    <source>
        <dbReference type="Pfam" id="PF00768"/>
    </source>
</evidence>